<proteinExistence type="predicted"/>
<keyword evidence="3" id="KW-0227">DNA damage</keyword>
<dbReference type="GO" id="GO:0140664">
    <property type="term" value="F:ATP-dependent DNA damage sensor activity"/>
    <property type="evidence" value="ECO:0007669"/>
    <property type="project" value="InterPro"/>
</dbReference>
<dbReference type="SUPFAM" id="SSF52540">
    <property type="entry name" value="P-loop containing nucleoside triphosphate hydrolases"/>
    <property type="match status" value="1"/>
</dbReference>
<dbReference type="GO" id="GO:0005524">
    <property type="term" value="F:ATP binding"/>
    <property type="evidence" value="ECO:0007669"/>
    <property type="project" value="UniProtKB-KW"/>
</dbReference>
<sequence length="265" mass="29407">MCSEFKIFNATEIWQRETSLPSVPTFSQTLDGVLGNGGIQLGSIYEFLGLPGTGKTQICLQLCASVQIPKELGGLNAEAIYIDTNTNFTKTRFKEILSASLERCRKMLSDRKYDENAALKRLHYVKALGLERFCSLIHMLPDIISERPNVRLIVIDSITFPFKEGVTVKHRTGLLFRLIAEVQKLAMDKRIAVVLTNEMSTRIGLSTGSLVGAFGDAWAHRCNKRILLSAPEPLHKERLAALIKSNNSPETAGKFQITNGGIRDV</sequence>
<dbReference type="InterPro" id="IPR027417">
    <property type="entry name" value="P-loop_NTPase"/>
</dbReference>
<keyword evidence="2" id="KW-0547">Nucleotide-binding</keyword>
<dbReference type="EMBL" id="CAVLEF010000007">
    <property type="protein sequence ID" value="CAK1545557.1"/>
    <property type="molecule type" value="Genomic_DNA"/>
</dbReference>
<evidence type="ECO:0000256" key="3">
    <source>
        <dbReference type="ARBA" id="ARBA00022763"/>
    </source>
</evidence>
<evidence type="ECO:0000256" key="1">
    <source>
        <dbReference type="ARBA" id="ARBA00004123"/>
    </source>
</evidence>
<dbReference type="GO" id="GO:0000707">
    <property type="term" value="P:meiotic DNA recombinase assembly"/>
    <property type="evidence" value="ECO:0007669"/>
    <property type="project" value="TreeGrafter"/>
</dbReference>
<dbReference type="PANTHER" id="PTHR46239">
    <property type="entry name" value="DNA REPAIR PROTEIN RAD51 HOMOLOG 3 RAD51C"/>
    <property type="match status" value="1"/>
</dbReference>
<evidence type="ECO:0000256" key="2">
    <source>
        <dbReference type="ARBA" id="ARBA00022741"/>
    </source>
</evidence>
<dbReference type="AlphaFoldDB" id="A0AAV1JAK0"/>
<dbReference type="InterPro" id="IPR013632">
    <property type="entry name" value="Rad51_C"/>
</dbReference>
<dbReference type="GO" id="GO:0033065">
    <property type="term" value="C:Rad51C-XRCC3 complex"/>
    <property type="evidence" value="ECO:0007669"/>
    <property type="project" value="TreeGrafter"/>
</dbReference>
<dbReference type="GO" id="GO:0008821">
    <property type="term" value="F:crossover junction DNA endonuclease activity"/>
    <property type="evidence" value="ECO:0007669"/>
    <property type="project" value="TreeGrafter"/>
</dbReference>
<dbReference type="PANTHER" id="PTHR46239:SF1">
    <property type="entry name" value="DNA REPAIR PROTEIN RAD51 HOMOLOG 3"/>
    <property type="match status" value="1"/>
</dbReference>
<keyword evidence="4" id="KW-0067">ATP-binding</keyword>
<name>A0AAV1JAK0_9NEOP</name>
<comment type="subcellular location">
    <subcellularLocation>
        <location evidence="1">Nucleus</location>
    </subcellularLocation>
</comment>
<keyword evidence="10" id="KW-1185">Reference proteome</keyword>
<evidence type="ECO:0000256" key="5">
    <source>
        <dbReference type="ARBA" id="ARBA00023204"/>
    </source>
</evidence>
<feature type="domain" description="RecA family profile 1" evidence="8">
    <location>
        <begin position="19"/>
        <end position="199"/>
    </location>
</feature>
<evidence type="ECO:0000313" key="10">
    <source>
        <dbReference type="Proteomes" id="UP001497472"/>
    </source>
</evidence>
<evidence type="ECO:0000256" key="4">
    <source>
        <dbReference type="ARBA" id="ARBA00022840"/>
    </source>
</evidence>
<gene>
    <name evidence="9" type="ORF">LNINA_LOCUS5194</name>
</gene>
<dbReference type="Pfam" id="PF08423">
    <property type="entry name" value="Rad51"/>
    <property type="match status" value="1"/>
</dbReference>
<dbReference type="GO" id="GO:0005657">
    <property type="term" value="C:replication fork"/>
    <property type="evidence" value="ECO:0007669"/>
    <property type="project" value="TreeGrafter"/>
</dbReference>
<accession>A0AAV1JAK0</accession>
<evidence type="ECO:0000256" key="7">
    <source>
        <dbReference type="ARBA" id="ARBA00040674"/>
    </source>
</evidence>
<protein>
    <recommendedName>
        <fullName evidence="7">DNA repair protein RAD51 homolog 3</fullName>
    </recommendedName>
</protein>
<dbReference type="Proteomes" id="UP001497472">
    <property type="component" value="Unassembled WGS sequence"/>
</dbReference>
<dbReference type="InterPro" id="IPR052093">
    <property type="entry name" value="HR_Repair_Mediator"/>
</dbReference>
<dbReference type="GO" id="GO:0033063">
    <property type="term" value="C:Rad51B-Rad51C-Rad51D-XRCC2 complex"/>
    <property type="evidence" value="ECO:0007669"/>
    <property type="project" value="TreeGrafter"/>
</dbReference>
<keyword evidence="5" id="KW-0234">DNA repair</keyword>
<reference evidence="9 10" key="1">
    <citation type="submission" date="2023-11" db="EMBL/GenBank/DDBJ databases">
        <authorList>
            <person name="Okamura Y."/>
        </authorList>
    </citation>
    <scope>NUCLEOTIDE SEQUENCE [LARGE SCALE GENOMIC DNA]</scope>
</reference>
<dbReference type="GO" id="GO:0007131">
    <property type="term" value="P:reciprocal meiotic recombination"/>
    <property type="evidence" value="ECO:0007669"/>
    <property type="project" value="TreeGrafter"/>
</dbReference>
<evidence type="ECO:0000256" key="6">
    <source>
        <dbReference type="ARBA" id="ARBA00023242"/>
    </source>
</evidence>
<dbReference type="GO" id="GO:0000400">
    <property type="term" value="F:four-way junction DNA binding"/>
    <property type="evidence" value="ECO:0007669"/>
    <property type="project" value="TreeGrafter"/>
</dbReference>
<dbReference type="Gene3D" id="3.40.50.300">
    <property type="entry name" value="P-loop containing nucleotide triphosphate hydrolases"/>
    <property type="match status" value="1"/>
</dbReference>
<dbReference type="InterPro" id="IPR020588">
    <property type="entry name" value="RecA_ATP-bd"/>
</dbReference>
<evidence type="ECO:0000259" key="8">
    <source>
        <dbReference type="PROSITE" id="PS50162"/>
    </source>
</evidence>
<keyword evidence="6" id="KW-0539">Nucleus</keyword>
<evidence type="ECO:0000313" key="9">
    <source>
        <dbReference type="EMBL" id="CAK1545557.1"/>
    </source>
</evidence>
<organism evidence="9 10">
    <name type="scientific">Leptosia nina</name>
    <dbReference type="NCBI Taxonomy" id="320188"/>
    <lineage>
        <taxon>Eukaryota</taxon>
        <taxon>Metazoa</taxon>
        <taxon>Ecdysozoa</taxon>
        <taxon>Arthropoda</taxon>
        <taxon>Hexapoda</taxon>
        <taxon>Insecta</taxon>
        <taxon>Pterygota</taxon>
        <taxon>Neoptera</taxon>
        <taxon>Endopterygota</taxon>
        <taxon>Lepidoptera</taxon>
        <taxon>Glossata</taxon>
        <taxon>Ditrysia</taxon>
        <taxon>Papilionoidea</taxon>
        <taxon>Pieridae</taxon>
        <taxon>Pierinae</taxon>
        <taxon>Leptosia</taxon>
    </lineage>
</organism>
<comment type="caution">
    <text evidence="9">The sequence shown here is derived from an EMBL/GenBank/DDBJ whole genome shotgun (WGS) entry which is preliminary data.</text>
</comment>
<dbReference type="PROSITE" id="PS50162">
    <property type="entry name" value="RECA_2"/>
    <property type="match status" value="1"/>
</dbReference>